<dbReference type="FunFam" id="3.30.70.260:FF:000012">
    <property type="entry name" value="Prephenate dehydratase"/>
    <property type="match status" value="1"/>
</dbReference>
<dbReference type="RefSeq" id="WP_067300438.1">
    <property type="nucleotide sequence ID" value="NZ_LZJY01000004.1"/>
</dbReference>
<dbReference type="PROSITE" id="PS51171">
    <property type="entry name" value="PREPHENATE_DEHYDR_3"/>
    <property type="match status" value="1"/>
</dbReference>
<dbReference type="PANTHER" id="PTHR21022">
    <property type="entry name" value="PREPHENATE DEHYDRATASE P PROTEIN"/>
    <property type="match status" value="1"/>
</dbReference>
<evidence type="ECO:0000256" key="1">
    <source>
        <dbReference type="ARBA" id="ARBA00004741"/>
    </source>
</evidence>
<comment type="subunit">
    <text evidence="2">Homodimer.</text>
</comment>
<evidence type="ECO:0000256" key="5">
    <source>
        <dbReference type="ARBA" id="ARBA00022605"/>
    </source>
</evidence>
<dbReference type="CDD" id="cd13632">
    <property type="entry name" value="PBP2_Aa-PDT_like"/>
    <property type="match status" value="1"/>
</dbReference>
<evidence type="ECO:0000259" key="12">
    <source>
        <dbReference type="PROSITE" id="PS51171"/>
    </source>
</evidence>
<evidence type="ECO:0000256" key="2">
    <source>
        <dbReference type="ARBA" id="ARBA00011738"/>
    </source>
</evidence>
<dbReference type="AlphaFoldDB" id="A0A1A2WD14"/>
<proteinExistence type="predicted"/>
<feature type="domain" description="Prephenate dehydratase" evidence="12">
    <location>
        <begin position="3"/>
        <end position="189"/>
    </location>
</feature>
<evidence type="ECO:0000313" key="15">
    <source>
        <dbReference type="Proteomes" id="UP000092207"/>
    </source>
</evidence>
<dbReference type="CDD" id="cd04905">
    <property type="entry name" value="ACT_CM-PDT"/>
    <property type="match status" value="1"/>
</dbReference>
<dbReference type="EMBL" id="LZJY01000004">
    <property type="protein sequence ID" value="OBI10748.1"/>
    <property type="molecule type" value="Genomic_DNA"/>
</dbReference>
<evidence type="ECO:0000256" key="10">
    <source>
        <dbReference type="PIRSR" id="PIRSR001500-2"/>
    </source>
</evidence>
<dbReference type="PIRSF" id="PIRSF001500">
    <property type="entry name" value="Chor_mut_pdt_Ppr"/>
    <property type="match status" value="1"/>
</dbReference>
<evidence type="ECO:0000256" key="8">
    <source>
        <dbReference type="ARBA" id="ARBA00023239"/>
    </source>
</evidence>
<evidence type="ECO:0000256" key="4">
    <source>
        <dbReference type="ARBA" id="ARBA00021872"/>
    </source>
</evidence>
<gene>
    <name evidence="11" type="primary">pheA</name>
    <name evidence="14" type="ORF">A5679_06195</name>
</gene>
<dbReference type="GO" id="GO:0004664">
    <property type="term" value="F:prephenate dehydratase activity"/>
    <property type="evidence" value="ECO:0007669"/>
    <property type="project" value="UniProtKB-UniRule"/>
</dbReference>
<dbReference type="Pfam" id="PF01842">
    <property type="entry name" value="ACT"/>
    <property type="match status" value="1"/>
</dbReference>
<dbReference type="FunFam" id="3.40.190.10:FF:000064">
    <property type="entry name" value="Prephenate dehydratase"/>
    <property type="match status" value="1"/>
</dbReference>
<name>A0A1A2WD14_MYCSC</name>
<dbReference type="Pfam" id="PF00800">
    <property type="entry name" value="PDT"/>
    <property type="match status" value="1"/>
</dbReference>
<feature type="domain" description="ACT" evidence="13">
    <location>
        <begin position="203"/>
        <end position="280"/>
    </location>
</feature>
<sequence length="316" mass="33079">MVRIAYLGPEGTFTEAALLQITAAGLIPEQGLDEVRRLPLDSTAAALDTVRDGGAEYACVPIENSIDGSVTPTLDSLAIGSPLQVFAETTLDVAFTIVVRPGRTAADVRSLASFSVAAAQVRHWVATHLPEAELRPAYSNADAARQVAEGQADAAVTSPLAAAHWGLAALAEGVVDEPNARTRFLLVGLPGPPPARTGADRTAVVLRIDNAPGALLGALTEFGIRGIDLTRIESRPTRTALGTYMFFADCVGHIDDDAVAEALKALHRRCADVRYLGSWPTGSPAGVLPPPADEAARWLARLREGKPEIAAGGMEP</sequence>
<dbReference type="InterPro" id="IPR001086">
    <property type="entry name" value="Preph_deHydtase"/>
</dbReference>
<accession>A0A1A2WD14</accession>
<dbReference type="FunFam" id="3.40.190.10:FF:000146">
    <property type="entry name" value="Prephenate dehydratase"/>
    <property type="match status" value="1"/>
</dbReference>
<dbReference type="UniPathway" id="UPA00121">
    <property type="reaction ID" value="UER00345"/>
</dbReference>
<dbReference type="InterPro" id="IPR008242">
    <property type="entry name" value="Chor_mutase/pphenate_deHydtase"/>
</dbReference>
<dbReference type="PROSITE" id="PS51671">
    <property type="entry name" value="ACT"/>
    <property type="match status" value="1"/>
</dbReference>
<dbReference type="GO" id="GO:0009094">
    <property type="term" value="P:L-phenylalanine biosynthetic process"/>
    <property type="evidence" value="ECO:0007669"/>
    <property type="project" value="UniProtKB-UniPathway"/>
</dbReference>
<reference evidence="14 15" key="1">
    <citation type="submission" date="2016-06" db="EMBL/GenBank/DDBJ databases">
        <authorList>
            <person name="Kjaerup R.B."/>
            <person name="Dalgaard T.S."/>
            <person name="Juul-Madsen H.R."/>
        </authorList>
    </citation>
    <scope>NUCLEOTIDE SEQUENCE [LARGE SCALE GENOMIC DNA]</scope>
    <source>
        <strain evidence="14 15">E2838</strain>
    </source>
</reference>
<evidence type="ECO:0000259" key="13">
    <source>
        <dbReference type="PROSITE" id="PS51671"/>
    </source>
</evidence>
<dbReference type="SUPFAM" id="SSF53850">
    <property type="entry name" value="Periplasmic binding protein-like II"/>
    <property type="match status" value="1"/>
</dbReference>
<dbReference type="InterPro" id="IPR018528">
    <property type="entry name" value="Preph_deHydtase_CS"/>
</dbReference>
<evidence type="ECO:0000313" key="14">
    <source>
        <dbReference type="EMBL" id="OBI10748.1"/>
    </source>
</evidence>
<dbReference type="Proteomes" id="UP000092207">
    <property type="component" value="Unassembled WGS sequence"/>
</dbReference>
<comment type="catalytic activity">
    <reaction evidence="9 11">
        <text>prephenate + H(+) = 3-phenylpyruvate + CO2 + H2O</text>
        <dbReference type="Rhea" id="RHEA:21648"/>
        <dbReference type="ChEBI" id="CHEBI:15377"/>
        <dbReference type="ChEBI" id="CHEBI:15378"/>
        <dbReference type="ChEBI" id="CHEBI:16526"/>
        <dbReference type="ChEBI" id="CHEBI:18005"/>
        <dbReference type="ChEBI" id="CHEBI:29934"/>
        <dbReference type="EC" id="4.2.1.51"/>
    </reaction>
</comment>
<comment type="caution">
    <text evidence="14">The sequence shown here is derived from an EMBL/GenBank/DDBJ whole genome shotgun (WGS) entry which is preliminary data.</text>
</comment>
<evidence type="ECO:0000256" key="6">
    <source>
        <dbReference type="ARBA" id="ARBA00023141"/>
    </source>
</evidence>
<keyword evidence="6 11" id="KW-0057">Aromatic amino acid biosynthesis</keyword>
<evidence type="ECO:0000256" key="11">
    <source>
        <dbReference type="RuleBase" id="RU361254"/>
    </source>
</evidence>
<dbReference type="NCBIfam" id="NF008865">
    <property type="entry name" value="PRK11898.1"/>
    <property type="match status" value="1"/>
</dbReference>
<dbReference type="Gene3D" id="3.40.190.10">
    <property type="entry name" value="Periplasmic binding protein-like II"/>
    <property type="match status" value="2"/>
</dbReference>
<dbReference type="Gene3D" id="3.30.70.260">
    <property type="match status" value="1"/>
</dbReference>
<dbReference type="EC" id="4.2.1.51" evidence="3 11"/>
<dbReference type="InterPro" id="IPR045865">
    <property type="entry name" value="ACT-like_dom_sf"/>
</dbReference>
<comment type="pathway">
    <text evidence="1 11">Amino-acid biosynthesis; L-phenylalanine biosynthesis; phenylpyruvate from prephenate: step 1/1.</text>
</comment>
<protein>
    <recommendedName>
        <fullName evidence="4 11">Prephenate dehydratase</fullName>
        <shortName evidence="11">PDT</shortName>
        <ecNumber evidence="3 11">4.2.1.51</ecNumber>
    </recommendedName>
</protein>
<keyword evidence="7 11" id="KW-0584">Phenylalanine biosynthesis</keyword>
<dbReference type="SUPFAM" id="SSF55021">
    <property type="entry name" value="ACT-like"/>
    <property type="match status" value="1"/>
</dbReference>
<evidence type="ECO:0000256" key="3">
    <source>
        <dbReference type="ARBA" id="ARBA00013147"/>
    </source>
</evidence>
<evidence type="ECO:0000256" key="9">
    <source>
        <dbReference type="ARBA" id="ARBA00047848"/>
    </source>
</evidence>
<feature type="site" description="Essential for prephenate dehydratase activity" evidence="10">
    <location>
        <position position="182"/>
    </location>
</feature>
<dbReference type="PANTHER" id="PTHR21022:SF19">
    <property type="entry name" value="PREPHENATE DEHYDRATASE-RELATED"/>
    <property type="match status" value="1"/>
</dbReference>
<dbReference type="PROSITE" id="PS00858">
    <property type="entry name" value="PREPHENATE_DEHYDR_2"/>
    <property type="match status" value="1"/>
</dbReference>
<organism evidence="14 15">
    <name type="scientific">Mycobacterium scrofulaceum</name>
    <dbReference type="NCBI Taxonomy" id="1783"/>
    <lineage>
        <taxon>Bacteria</taxon>
        <taxon>Bacillati</taxon>
        <taxon>Actinomycetota</taxon>
        <taxon>Actinomycetes</taxon>
        <taxon>Mycobacteriales</taxon>
        <taxon>Mycobacteriaceae</taxon>
        <taxon>Mycobacterium</taxon>
    </lineage>
</organism>
<keyword evidence="5 11" id="KW-0028">Amino-acid biosynthesis</keyword>
<keyword evidence="8 11" id="KW-0456">Lyase</keyword>
<evidence type="ECO:0000256" key="7">
    <source>
        <dbReference type="ARBA" id="ARBA00023222"/>
    </source>
</evidence>
<dbReference type="GO" id="GO:0005737">
    <property type="term" value="C:cytoplasm"/>
    <property type="evidence" value="ECO:0007669"/>
    <property type="project" value="TreeGrafter"/>
</dbReference>
<dbReference type="InterPro" id="IPR002912">
    <property type="entry name" value="ACT_dom"/>
</dbReference>